<evidence type="ECO:0000313" key="2">
    <source>
        <dbReference type="EMBL" id="KAL1589117.1"/>
    </source>
</evidence>
<dbReference type="GeneID" id="96003611"/>
<organism evidence="2 3">
    <name type="scientific">Cladosporium halotolerans</name>
    <dbReference type="NCBI Taxonomy" id="1052096"/>
    <lineage>
        <taxon>Eukaryota</taxon>
        <taxon>Fungi</taxon>
        <taxon>Dikarya</taxon>
        <taxon>Ascomycota</taxon>
        <taxon>Pezizomycotina</taxon>
        <taxon>Dothideomycetes</taxon>
        <taxon>Dothideomycetidae</taxon>
        <taxon>Cladosporiales</taxon>
        <taxon>Cladosporiaceae</taxon>
        <taxon>Cladosporium</taxon>
    </lineage>
</organism>
<evidence type="ECO:0000313" key="3">
    <source>
        <dbReference type="Proteomes" id="UP000803884"/>
    </source>
</evidence>
<evidence type="ECO:0000256" key="1">
    <source>
        <dbReference type="SAM" id="MobiDB-lite"/>
    </source>
</evidence>
<dbReference type="Proteomes" id="UP000803884">
    <property type="component" value="Unassembled WGS sequence"/>
</dbReference>
<feature type="compositionally biased region" description="Polar residues" evidence="1">
    <location>
        <begin position="126"/>
        <end position="145"/>
    </location>
</feature>
<feature type="compositionally biased region" description="Low complexity" evidence="1">
    <location>
        <begin position="116"/>
        <end position="125"/>
    </location>
</feature>
<gene>
    <name evidence="2" type="ORF">WHR41_02167</name>
</gene>
<evidence type="ECO:0008006" key="4">
    <source>
        <dbReference type="Google" id="ProtNLM"/>
    </source>
</evidence>
<dbReference type="RefSeq" id="XP_069232222.1">
    <property type="nucleotide sequence ID" value="XM_069370773.1"/>
</dbReference>
<protein>
    <recommendedName>
        <fullName evidence="4">Sialidase</fullName>
    </recommendedName>
</protein>
<feature type="region of interest" description="Disordered" evidence="1">
    <location>
        <begin position="95"/>
        <end position="173"/>
    </location>
</feature>
<sequence length="579" mass="63602">MDYCQATPPRATVEVESSELLCTGGSASTSSTFYPQDWSPESVVTVATTPPRSPLKIRESGPLLLPRVRAQDQFMGLGPDPTCFGQTMATSLASNGFPMQFGGHLPGQQDSERRSSSPSSLLRTSHAPTRTSQPLVPANSVSYQRPTVAHMRSKSTPYIRGHSRNSSSGSIDASMLNRYGYPTYRHSPTPQPTGMATPMSRTPSAMSFLAPITLPSGQVQSYPVRRRTASPPANPSRLSIETLDAIDTGLDMEETSLMDYLTKPNPAPSLTQRTVEARQSSRSDFWFDVRNVRSWSDFNITTVAAVPSFLDLLKIGVSARALPTPSRVNLSPETPAQLAELCAKHHAVKVNAALKVSQGDKHIAIRALTSGPSGPRQQPNFVASYQSDAEKTIYGDGRGRVVGIVRCFDQWHSGMRNESALNKISYLRSLAHLHCCMREHGCRYGFIMTEIELVCVRAGGPVSEDSQMPLFGYLELSAPIQMSTSGLSKDGELQMTADLALWYLHMLAKEEPLPGQYTWRMDVGGPAARSRSHHLPQDGWIPTVHQVDKREAKRARGWVFPNEPLNKRELVKGRRTLKA</sequence>
<keyword evidence="3" id="KW-1185">Reference proteome</keyword>
<dbReference type="EMBL" id="JAAQHG020000005">
    <property type="protein sequence ID" value="KAL1589117.1"/>
    <property type="molecule type" value="Genomic_DNA"/>
</dbReference>
<accession>A0AB34KZB7</accession>
<reference evidence="2 3" key="1">
    <citation type="journal article" date="2020" name="Microbiol. Resour. Announc.">
        <title>Draft Genome Sequence of a Cladosporium Species Isolated from the Mesophotic Ascidian Didemnum maculosum.</title>
        <authorList>
            <person name="Gioti A."/>
            <person name="Siaperas R."/>
            <person name="Nikolaivits E."/>
            <person name="Le Goff G."/>
            <person name="Ouazzani J."/>
            <person name="Kotoulas G."/>
            <person name="Topakas E."/>
        </authorList>
    </citation>
    <scope>NUCLEOTIDE SEQUENCE [LARGE SCALE GENOMIC DNA]</scope>
    <source>
        <strain evidence="2 3">TM138-S3</strain>
    </source>
</reference>
<comment type="caution">
    <text evidence="2">The sequence shown here is derived from an EMBL/GenBank/DDBJ whole genome shotgun (WGS) entry which is preliminary data.</text>
</comment>
<proteinExistence type="predicted"/>
<dbReference type="AlphaFoldDB" id="A0AB34KZB7"/>
<name>A0AB34KZB7_9PEZI</name>